<comment type="caution">
    <text evidence="1">The sequence shown here is derived from an EMBL/GenBank/DDBJ whole genome shotgun (WGS) entry which is preliminary data.</text>
</comment>
<dbReference type="OrthoDB" id="125932at2759"/>
<dbReference type="PANTHER" id="PTHR47169">
    <property type="entry name" value="OS01G0541250 PROTEIN"/>
    <property type="match status" value="1"/>
</dbReference>
<dbReference type="AlphaFoldDB" id="A0A225WJ46"/>
<dbReference type="GO" id="GO:0003676">
    <property type="term" value="F:nucleic acid binding"/>
    <property type="evidence" value="ECO:0007669"/>
    <property type="project" value="InterPro"/>
</dbReference>
<organism evidence="1 2">
    <name type="scientific">Phytophthora megakarya</name>
    <dbReference type="NCBI Taxonomy" id="4795"/>
    <lineage>
        <taxon>Eukaryota</taxon>
        <taxon>Sar</taxon>
        <taxon>Stramenopiles</taxon>
        <taxon>Oomycota</taxon>
        <taxon>Peronosporomycetes</taxon>
        <taxon>Peronosporales</taxon>
        <taxon>Peronosporaceae</taxon>
        <taxon>Phytophthora</taxon>
    </lineage>
</organism>
<dbReference type="Proteomes" id="UP000198211">
    <property type="component" value="Unassembled WGS sequence"/>
</dbReference>
<dbReference type="InterPro" id="IPR036397">
    <property type="entry name" value="RNaseH_sf"/>
</dbReference>
<evidence type="ECO:0000313" key="2">
    <source>
        <dbReference type="Proteomes" id="UP000198211"/>
    </source>
</evidence>
<keyword evidence="2" id="KW-1185">Reference proteome</keyword>
<dbReference type="Gene3D" id="3.30.420.10">
    <property type="entry name" value="Ribonuclease H-like superfamily/Ribonuclease H"/>
    <property type="match status" value="1"/>
</dbReference>
<sequence length="229" mass="25987">MVLLKDKQLFYLGEQEEDAHITLKKNYIVKPRCVWDGKIGLSPFAVYEPAQRSSKNRDAGTLELKSYTVDRDIYRRALCRMVIPRIKAIWPSGKRVALQHDNVKPHVAADDPKVMVACRENGWDMKICLQPANSPDFNAKGLGVFASLQSRQYKKNAKTIESTIVDAAFRHLEYIKIDRATMRVDGCNIYKIPHLSMDQLRTSNGLLPPSLVCNEDVYTNAIAYLSSVE</sequence>
<evidence type="ECO:0000313" key="1">
    <source>
        <dbReference type="EMBL" id="OWZ17037.1"/>
    </source>
</evidence>
<dbReference type="EMBL" id="NBNE01000824">
    <property type="protein sequence ID" value="OWZ17037.1"/>
    <property type="molecule type" value="Genomic_DNA"/>
</dbReference>
<protein>
    <recommendedName>
        <fullName evidence="3">Transposase</fullName>
    </recommendedName>
</protein>
<accession>A0A225WJ46</accession>
<reference evidence="2" key="1">
    <citation type="submission" date="2017-03" db="EMBL/GenBank/DDBJ databases">
        <title>Phytopthora megakarya and P. palmivora, two closely related causual agents of cacao black pod achieved similar genome size and gene model numbers by different mechanisms.</title>
        <authorList>
            <person name="Ali S."/>
            <person name="Shao J."/>
            <person name="Larry D.J."/>
            <person name="Kronmiller B."/>
            <person name="Shen D."/>
            <person name="Strem M.D."/>
            <person name="Melnick R.L."/>
            <person name="Guiltinan M.J."/>
            <person name="Tyler B.M."/>
            <person name="Meinhardt L.W."/>
            <person name="Bailey B.A."/>
        </authorList>
    </citation>
    <scope>NUCLEOTIDE SEQUENCE [LARGE SCALE GENOMIC DNA]</scope>
    <source>
        <strain evidence="2">zdho120</strain>
    </source>
</reference>
<name>A0A225WJ46_9STRA</name>
<evidence type="ECO:0008006" key="3">
    <source>
        <dbReference type="Google" id="ProtNLM"/>
    </source>
</evidence>
<proteinExistence type="predicted"/>
<gene>
    <name evidence="1" type="ORF">PHMEG_0009071</name>
</gene>